<feature type="domain" description="HTH tetR-type" evidence="3">
    <location>
        <begin position="9"/>
        <end position="69"/>
    </location>
</feature>
<proteinExistence type="predicted"/>
<protein>
    <recommendedName>
        <fullName evidence="3">HTH tetR-type domain-containing protein</fullName>
    </recommendedName>
</protein>
<dbReference type="PANTHER" id="PTHR43479:SF11">
    <property type="entry name" value="ACREF_ENVCD OPERON REPRESSOR-RELATED"/>
    <property type="match status" value="1"/>
</dbReference>
<evidence type="ECO:0000313" key="4">
    <source>
        <dbReference type="EMBL" id="XFO64898.1"/>
    </source>
</evidence>
<dbReference type="PANTHER" id="PTHR43479">
    <property type="entry name" value="ACREF/ENVCD OPERON REPRESSOR-RELATED"/>
    <property type="match status" value="1"/>
</dbReference>
<keyword evidence="5" id="KW-1185">Reference proteome</keyword>
<dbReference type="InterPro" id="IPR050624">
    <property type="entry name" value="HTH-type_Tx_Regulator"/>
</dbReference>
<dbReference type="InterPro" id="IPR001647">
    <property type="entry name" value="HTH_TetR"/>
</dbReference>
<dbReference type="PRINTS" id="PR00455">
    <property type="entry name" value="HTHTETR"/>
</dbReference>
<dbReference type="InterPro" id="IPR009057">
    <property type="entry name" value="Homeodomain-like_sf"/>
</dbReference>
<evidence type="ECO:0000259" key="3">
    <source>
        <dbReference type="PROSITE" id="PS50977"/>
    </source>
</evidence>
<dbReference type="RefSeq" id="WP_094603552.1">
    <property type="nucleotide sequence ID" value="NZ_CP155573.1"/>
</dbReference>
<dbReference type="EMBL" id="CP155573">
    <property type="protein sequence ID" value="XFO64898.1"/>
    <property type="molecule type" value="Genomic_DNA"/>
</dbReference>
<organism evidence="4 5">
    <name type="scientific">Sporomusa silvacetica DSM 10669</name>
    <dbReference type="NCBI Taxonomy" id="1123289"/>
    <lineage>
        <taxon>Bacteria</taxon>
        <taxon>Bacillati</taxon>
        <taxon>Bacillota</taxon>
        <taxon>Negativicutes</taxon>
        <taxon>Selenomonadales</taxon>
        <taxon>Sporomusaceae</taxon>
        <taxon>Sporomusa</taxon>
    </lineage>
</organism>
<gene>
    <name evidence="4" type="ORF">SPSIL_010070</name>
</gene>
<dbReference type="Proteomes" id="UP000216752">
    <property type="component" value="Chromosome"/>
</dbReference>
<dbReference type="Pfam" id="PF00440">
    <property type="entry name" value="TetR_N"/>
    <property type="match status" value="1"/>
</dbReference>
<evidence type="ECO:0000256" key="1">
    <source>
        <dbReference type="ARBA" id="ARBA00023125"/>
    </source>
</evidence>
<evidence type="ECO:0000313" key="5">
    <source>
        <dbReference type="Proteomes" id="UP000216752"/>
    </source>
</evidence>
<name>A0ABZ3IHJ9_9FIRM</name>
<dbReference type="PROSITE" id="PS50977">
    <property type="entry name" value="HTH_TETR_2"/>
    <property type="match status" value="1"/>
</dbReference>
<reference evidence="4" key="1">
    <citation type="submission" date="2024-05" db="EMBL/GenBank/DDBJ databases">
        <title>Isolation and characterization of Sporomusa carbonis sp. nov., a carboxydotrophic hydrogenogen in the genus of Sporomusa isolated from a charcoal burning pile.</title>
        <authorList>
            <person name="Boeer T."/>
            <person name="Rosenbaum F."/>
            <person name="Eysell L."/>
            <person name="Mueller V."/>
            <person name="Daniel R."/>
            <person name="Poehlein A."/>
        </authorList>
    </citation>
    <scope>NUCLEOTIDE SEQUENCE [LARGE SCALE GENOMIC DNA]</scope>
    <source>
        <strain evidence="4">DSM 10669</strain>
    </source>
</reference>
<evidence type="ECO:0000256" key="2">
    <source>
        <dbReference type="PROSITE-ProRule" id="PRU00335"/>
    </source>
</evidence>
<dbReference type="Gene3D" id="1.10.357.10">
    <property type="entry name" value="Tetracycline Repressor, domain 2"/>
    <property type="match status" value="1"/>
</dbReference>
<dbReference type="SUPFAM" id="SSF46689">
    <property type="entry name" value="Homeodomain-like"/>
    <property type="match status" value="1"/>
</dbReference>
<sequence>MARPPQDPKIKMDEILDVAEPLFAANGYRKTTISDIAKEIGGARGLLYYYFKSKEEILEALINRQIAHFLTDISSMASSADMLPPRKIEFVVHAFFRTAHYKDGLFLDFLYDEKHLHIKNKIFRQAALLLKPWLLKIIEEGVRKQYFHVSHLPAALTFIMSIMLCLGDTLCEKIPDEAMTCHLSMAASLIERALEMPEKTLHLSLYNA</sequence>
<feature type="DNA-binding region" description="H-T-H motif" evidence="2">
    <location>
        <begin position="32"/>
        <end position="51"/>
    </location>
</feature>
<accession>A0ABZ3IHJ9</accession>
<keyword evidence="1 2" id="KW-0238">DNA-binding</keyword>